<dbReference type="InterPro" id="IPR038078">
    <property type="entry name" value="PhoU-like_sf"/>
</dbReference>
<gene>
    <name evidence="5" type="ORF">MNBD_GAMMA20-439</name>
</gene>
<feature type="domain" description="PhoU" evidence="4">
    <location>
        <begin position="26"/>
        <end position="111"/>
    </location>
</feature>
<accession>A0A3B1BDZ9</accession>
<dbReference type="InterPro" id="IPR026022">
    <property type="entry name" value="PhoU_dom"/>
</dbReference>
<sequence length="237" mass="27084">MNKTSLSHHISRQFNEELEDIRNKVLAMGGLVEQQIENAITALVNADVELAETVISRDYQVNALEVAIDEESVQVLARRQPAAGDLRLIIAVIKTITDLERIGDQAERIGRMAIHLAEMERPKNQYSELEHLGVQVRKMLHNALDAFARMDTEAAFAVAKEDIKVDAEYEAIMRQMITFMMEDPRNVKRTLDIMWSARALERMGDHACNISEYIIYLVKGKDVRHTSLEHMEKQARD</sequence>
<reference evidence="5" key="1">
    <citation type="submission" date="2018-06" db="EMBL/GenBank/DDBJ databases">
        <authorList>
            <person name="Zhirakovskaya E."/>
        </authorList>
    </citation>
    <scope>NUCLEOTIDE SEQUENCE</scope>
</reference>
<evidence type="ECO:0000256" key="1">
    <source>
        <dbReference type="ARBA" id="ARBA00004496"/>
    </source>
</evidence>
<dbReference type="InterPro" id="IPR028366">
    <property type="entry name" value="PhoU"/>
</dbReference>
<dbReference type="FunFam" id="1.20.58.220:FF:000002">
    <property type="entry name" value="Phosphate-specific transport system accessory protein PhoU"/>
    <property type="match status" value="1"/>
</dbReference>
<feature type="domain" description="PhoU" evidence="4">
    <location>
        <begin position="130"/>
        <end position="214"/>
    </location>
</feature>
<comment type="subcellular location">
    <subcellularLocation>
        <location evidence="1">Cytoplasm</location>
    </subcellularLocation>
</comment>
<dbReference type="SUPFAM" id="SSF109755">
    <property type="entry name" value="PhoU-like"/>
    <property type="match status" value="1"/>
</dbReference>
<name>A0A3B1BDZ9_9ZZZZ</name>
<evidence type="ECO:0000313" key="5">
    <source>
        <dbReference type="EMBL" id="VAX03227.1"/>
    </source>
</evidence>
<keyword evidence="2" id="KW-0813">Transport</keyword>
<dbReference type="PANTHER" id="PTHR42930">
    <property type="entry name" value="PHOSPHATE-SPECIFIC TRANSPORT SYSTEM ACCESSORY PROTEIN PHOU"/>
    <property type="match status" value="1"/>
</dbReference>
<dbReference type="Pfam" id="PF01895">
    <property type="entry name" value="PhoU"/>
    <property type="match status" value="2"/>
</dbReference>
<dbReference type="EMBL" id="UOFU01000316">
    <property type="protein sequence ID" value="VAX03227.1"/>
    <property type="molecule type" value="Genomic_DNA"/>
</dbReference>
<dbReference type="FunFam" id="1.20.58.220:FF:000001">
    <property type="entry name" value="Phosphate-specific transport system accessory protein PhoU"/>
    <property type="match status" value="1"/>
</dbReference>
<dbReference type="GO" id="GO:0045936">
    <property type="term" value="P:negative regulation of phosphate metabolic process"/>
    <property type="evidence" value="ECO:0007669"/>
    <property type="project" value="InterPro"/>
</dbReference>
<evidence type="ECO:0000259" key="4">
    <source>
        <dbReference type="Pfam" id="PF01895"/>
    </source>
</evidence>
<dbReference type="AlphaFoldDB" id="A0A3B1BDZ9"/>
<keyword evidence="3" id="KW-0963">Cytoplasm</keyword>
<dbReference type="GO" id="GO:0005737">
    <property type="term" value="C:cytoplasm"/>
    <property type="evidence" value="ECO:0007669"/>
    <property type="project" value="UniProtKB-SubCell"/>
</dbReference>
<protein>
    <submittedName>
        <fullName evidence="5">Phosphate transport system regulatory protein PhoU</fullName>
    </submittedName>
</protein>
<dbReference type="PIRSF" id="PIRSF003107">
    <property type="entry name" value="PhoU"/>
    <property type="match status" value="1"/>
</dbReference>
<dbReference type="NCBIfam" id="TIGR02135">
    <property type="entry name" value="phoU_full"/>
    <property type="match status" value="1"/>
</dbReference>
<proteinExistence type="predicted"/>
<dbReference type="PANTHER" id="PTHR42930:SF3">
    <property type="entry name" value="PHOSPHATE-SPECIFIC TRANSPORT SYSTEM ACCESSORY PROTEIN PHOU"/>
    <property type="match status" value="1"/>
</dbReference>
<organism evidence="5">
    <name type="scientific">hydrothermal vent metagenome</name>
    <dbReference type="NCBI Taxonomy" id="652676"/>
    <lineage>
        <taxon>unclassified sequences</taxon>
        <taxon>metagenomes</taxon>
        <taxon>ecological metagenomes</taxon>
    </lineage>
</organism>
<dbReference type="GO" id="GO:0030643">
    <property type="term" value="P:intracellular phosphate ion homeostasis"/>
    <property type="evidence" value="ECO:0007669"/>
    <property type="project" value="InterPro"/>
</dbReference>
<evidence type="ECO:0000256" key="3">
    <source>
        <dbReference type="ARBA" id="ARBA00022490"/>
    </source>
</evidence>
<dbReference type="Gene3D" id="1.20.58.220">
    <property type="entry name" value="Phosphate transport system protein phou homolog 2, domain 2"/>
    <property type="match status" value="2"/>
</dbReference>
<evidence type="ECO:0000256" key="2">
    <source>
        <dbReference type="ARBA" id="ARBA00022448"/>
    </source>
</evidence>